<proteinExistence type="predicted"/>
<dbReference type="EMBL" id="KK107264">
    <property type="protein sequence ID" value="EZA53846.1"/>
    <property type="molecule type" value="Genomic_DNA"/>
</dbReference>
<evidence type="ECO:0000313" key="2">
    <source>
        <dbReference type="EMBL" id="EZA53846.1"/>
    </source>
</evidence>
<gene>
    <name evidence="2" type="ORF">X777_06125</name>
</gene>
<evidence type="ECO:0000256" key="1">
    <source>
        <dbReference type="SAM" id="MobiDB-lite"/>
    </source>
</evidence>
<organism evidence="2 3">
    <name type="scientific">Ooceraea biroi</name>
    <name type="common">Clonal raider ant</name>
    <name type="synonym">Cerapachys biroi</name>
    <dbReference type="NCBI Taxonomy" id="2015173"/>
    <lineage>
        <taxon>Eukaryota</taxon>
        <taxon>Metazoa</taxon>
        <taxon>Ecdysozoa</taxon>
        <taxon>Arthropoda</taxon>
        <taxon>Hexapoda</taxon>
        <taxon>Insecta</taxon>
        <taxon>Pterygota</taxon>
        <taxon>Neoptera</taxon>
        <taxon>Endopterygota</taxon>
        <taxon>Hymenoptera</taxon>
        <taxon>Apocrita</taxon>
        <taxon>Aculeata</taxon>
        <taxon>Formicoidea</taxon>
        <taxon>Formicidae</taxon>
        <taxon>Dorylinae</taxon>
        <taxon>Ooceraea</taxon>
    </lineage>
</organism>
<dbReference type="Proteomes" id="UP000053097">
    <property type="component" value="Unassembled WGS sequence"/>
</dbReference>
<evidence type="ECO:0000313" key="3">
    <source>
        <dbReference type="Proteomes" id="UP000053097"/>
    </source>
</evidence>
<sequence>MNSRGRSSREEKARGYARLKRGIIAIQEEEQLDPGDEEGRRESGLSVHHGTAALNYERG</sequence>
<protein>
    <submittedName>
        <fullName evidence="2">Uncharacterized protein</fullName>
    </submittedName>
</protein>
<reference evidence="2 3" key="1">
    <citation type="journal article" date="2014" name="Curr. Biol.">
        <title>The genome of the clonal raider ant Cerapachys biroi.</title>
        <authorList>
            <person name="Oxley P.R."/>
            <person name="Ji L."/>
            <person name="Fetter-Pruneda I."/>
            <person name="McKenzie S.K."/>
            <person name="Li C."/>
            <person name="Hu H."/>
            <person name="Zhang G."/>
            <person name="Kronauer D.J."/>
        </authorList>
    </citation>
    <scope>NUCLEOTIDE SEQUENCE [LARGE SCALE GENOMIC DNA]</scope>
</reference>
<name>A0A026WDT7_OOCBI</name>
<accession>A0A026WDT7</accession>
<feature type="region of interest" description="Disordered" evidence="1">
    <location>
        <begin position="28"/>
        <end position="59"/>
    </location>
</feature>
<dbReference type="AlphaFoldDB" id="A0A026WDT7"/>
<keyword evidence="3" id="KW-1185">Reference proteome</keyword>